<keyword evidence="2" id="KW-0677">Repeat</keyword>
<reference evidence="6" key="1">
    <citation type="submission" date="2016-11" db="UniProtKB">
        <authorList>
            <consortium name="WormBaseParasite"/>
        </authorList>
    </citation>
    <scope>IDENTIFICATION</scope>
</reference>
<dbReference type="WBParaSite" id="Hba_19561">
    <property type="protein sequence ID" value="Hba_19561"/>
    <property type="gene ID" value="Hba_19561"/>
</dbReference>
<feature type="transmembrane region" description="Helical" evidence="3">
    <location>
        <begin position="409"/>
        <end position="429"/>
    </location>
</feature>
<dbReference type="PANTHER" id="PTHR24412">
    <property type="entry name" value="KELCH PROTEIN"/>
    <property type="match status" value="1"/>
</dbReference>
<evidence type="ECO:0000259" key="4">
    <source>
        <dbReference type="PROSITE" id="PS50097"/>
    </source>
</evidence>
<dbReference type="SMART" id="SM00225">
    <property type="entry name" value="BTB"/>
    <property type="match status" value="1"/>
</dbReference>
<name>A0A1I7XP95_HETBA</name>
<dbReference type="PROSITE" id="PS50097">
    <property type="entry name" value="BTB"/>
    <property type="match status" value="1"/>
</dbReference>
<keyword evidence="3" id="KW-1133">Transmembrane helix</keyword>
<evidence type="ECO:0000313" key="6">
    <source>
        <dbReference type="WBParaSite" id="Hba_19561"/>
    </source>
</evidence>
<dbReference type="AlphaFoldDB" id="A0A1I7XP95"/>
<dbReference type="InterPro" id="IPR006652">
    <property type="entry name" value="Kelch_1"/>
</dbReference>
<dbReference type="InterPro" id="IPR011705">
    <property type="entry name" value="BACK"/>
</dbReference>
<dbReference type="PANTHER" id="PTHR24412:SF475">
    <property type="entry name" value="KELCH-LIKE PROTEIN 17"/>
    <property type="match status" value="1"/>
</dbReference>
<keyword evidence="3" id="KW-0472">Membrane</keyword>
<dbReference type="Pfam" id="PF00651">
    <property type="entry name" value="BTB"/>
    <property type="match status" value="1"/>
</dbReference>
<dbReference type="SUPFAM" id="SSF117281">
    <property type="entry name" value="Kelch motif"/>
    <property type="match status" value="1"/>
</dbReference>
<evidence type="ECO:0000256" key="2">
    <source>
        <dbReference type="ARBA" id="ARBA00022737"/>
    </source>
</evidence>
<keyword evidence="5" id="KW-1185">Reference proteome</keyword>
<dbReference type="Gene3D" id="3.30.710.10">
    <property type="entry name" value="Potassium Channel Kv1.1, Chain A"/>
    <property type="match status" value="1"/>
</dbReference>
<proteinExistence type="predicted"/>
<dbReference type="SUPFAM" id="SSF54695">
    <property type="entry name" value="POZ domain"/>
    <property type="match status" value="1"/>
</dbReference>
<accession>A0A1I7XP95</accession>
<dbReference type="InterPro" id="IPR015915">
    <property type="entry name" value="Kelch-typ_b-propeller"/>
</dbReference>
<dbReference type="Gene3D" id="2.120.10.80">
    <property type="entry name" value="Kelch-type beta propeller"/>
    <property type="match status" value="1"/>
</dbReference>
<dbReference type="Gene3D" id="1.25.40.420">
    <property type="match status" value="1"/>
</dbReference>
<keyword evidence="3" id="KW-0812">Transmembrane</keyword>
<protein>
    <submittedName>
        <fullName evidence="6">BTB domain-containing protein</fullName>
    </submittedName>
</protein>
<evidence type="ECO:0000313" key="5">
    <source>
        <dbReference type="Proteomes" id="UP000095283"/>
    </source>
</evidence>
<dbReference type="Pfam" id="PF01344">
    <property type="entry name" value="Kelch_1"/>
    <property type="match status" value="1"/>
</dbReference>
<dbReference type="Proteomes" id="UP000095283">
    <property type="component" value="Unplaced"/>
</dbReference>
<evidence type="ECO:0000256" key="3">
    <source>
        <dbReference type="SAM" id="Phobius"/>
    </source>
</evidence>
<evidence type="ECO:0000256" key="1">
    <source>
        <dbReference type="ARBA" id="ARBA00022441"/>
    </source>
</evidence>
<organism evidence="5 6">
    <name type="scientific">Heterorhabditis bacteriophora</name>
    <name type="common">Entomopathogenic nematode worm</name>
    <dbReference type="NCBI Taxonomy" id="37862"/>
    <lineage>
        <taxon>Eukaryota</taxon>
        <taxon>Metazoa</taxon>
        <taxon>Ecdysozoa</taxon>
        <taxon>Nematoda</taxon>
        <taxon>Chromadorea</taxon>
        <taxon>Rhabditida</taxon>
        <taxon>Rhabditina</taxon>
        <taxon>Rhabditomorpha</taxon>
        <taxon>Strongyloidea</taxon>
        <taxon>Heterorhabditidae</taxon>
        <taxon>Heterorhabditis</taxon>
    </lineage>
</organism>
<keyword evidence="1" id="KW-0880">Kelch repeat</keyword>
<dbReference type="InterPro" id="IPR000210">
    <property type="entry name" value="BTB/POZ_dom"/>
</dbReference>
<dbReference type="InterPro" id="IPR011333">
    <property type="entry name" value="SKP1/BTB/POZ_sf"/>
</dbReference>
<feature type="domain" description="BTB" evidence="4">
    <location>
        <begin position="57"/>
        <end position="137"/>
    </location>
</feature>
<dbReference type="Pfam" id="PF07707">
    <property type="entry name" value="BACK"/>
    <property type="match status" value="1"/>
</dbReference>
<sequence>MDGWCAESDSLPFVRPIRAGRVSPESRNKKSHHYVNDRLSGEFFHNLTSLRRCDQLCDVVLEACGNSETGAESEHGPPIVIAAHRVVLAATSPYFRAMFTCQMLESVTDRIVLKEIDGGTLSILVDYMYSGRLDIDENNVQSLLTTASILQLACVRDACSRFLLEQLDVSNCLGIATFAHLHNCTQLAHAAQVFTQQHFRPAFFSRDLIASEEMLTMEEDHFFQLIDDDRLTTKAFLFLFLLCTPVSPLPQRRCRCGIAMAGDLVYAIGGFNGSARVRSVDIYDPRRYSVSSAGNQCRIWEYVGEMQEWSLQMISFLFALGGDDGASNLSSVECIELEESSSQWNILQVNMLKERISVIMYKILYFRESVYLEGGVQFITSRILLVDLLTERIPINNVAGILVYRAHQYVLMLLLFYFIFLLTLYYRVLSSFQESFILRLYRERKRGGIVKAFSDVPTALSAFGQLQRLVDRLYVKRVRLIPRFDVDVKTTLNKTPPAISELIVDVPPRLRRIHSTLAELLKVCIRELKQCSTIGKQTIQEEDTVNLAVYGITQLERQLLEKRSFLSEKQSRLIFDLSLLRELLQIAEDMDPATLLNRINVLRKDKEVDFGYSSF</sequence>